<keyword evidence="1" id="KW-0175">Coiled coil</keyword>
<sequence length="171" mass="19745">MKALPWLLVVLLAILSGCATPENVDRNVQIDYSNGLHQMQNRMDSLLYNMQLMQKETNEKLSNLKLENKTVYLSVPDSTGWQYPTSVSQTTVNKEEKEHKTTDMRTEATLKQLITEVDELRQQFNAATLKKEKVEEVSWWQLHKVNVYATLLAGLLLAYLIYKVRKKSLSL</sequence>
<evidence type="ECO:0000256" key="2">
    <source>
        <dbReference type="SAM" id="Phobius"/>
    </source>
</evidence>
<keyword evidence="2" id="KW-0812">Transmembrane</keyword>
<keyword evidence="3" id="KW-0732">Signal</keyword>
<keyword evidence="2" id="KW-0472">Membrane</keyword>
<feature type="transmembrane region" description="Helical" evidence="2">
    <location>
        <begin position="145"/>
        <end position="162"/>
    </location>
</feature>
<dbReference type="PROSITE" id="PS51257">
    <property type="entry name" value="PROKAR_LIPOPROTEIN"/>
    <property type="match status" value="1"/>
</dbReference>
<protein>
    <submittedName>
        <fullName evidence="4">Histidine kinase</fullName>
    </submittedName>
</protein>
<keyword evidence="4" id="KW-0418">Kinase</keyword>
<dbReference type="GO" id="GO:0016301">
    <property type="term" value="F:kinase activity"/>
    <property type="evidence" value="ECO:0007669"/>
    <property type="project" value="UniProtKB-KW"/>
</dbReference>
<dbReference type="Proteomes" id="UP000283482">
    <property type="component" value="Unassembled WGS sequence"/>
</dbReference>
<accession>A0A413V5Q5</accession>
<feature type="signal peptide" evidence="3">
    <location>
        <begin position="1"/>
        <end position="21"/>
    </location>
</feature>
<dbReference type="EMBL" id="QSGN01000018">
    <property type="protein sequence ID" value="RHB28918.1"/>
    <property type="molecule type" value="Genomic_DNA"/>
</dbReference>
<evidence type="ECO:0000256" key="1">
    <source>
        <dbReference type="SAM" id="Coils"/>
    </source>
</evidence>
<evidence type="ECO:0000256" key="3">
    <source>
        <dbReference type="SAM" id="SignalP"/>
    </source>
</evidence>
<feature type="coiled-coil region" evidence="1">
    <location>
        <begin position="103"/>
        <end position="137"/>
    </location>
</feature>
<proteinExistence type="predicted"/>
<keyword evidence="2" id="KW-1133">Transmembrane helix</keyword>
<dbReference type="AlphaFoldDB" id="A0A413V5Q5"/>
<dbReference type="RefSeq" id="WP_117907044.1">
    <property type="nucleotide sequence ID" value="NZ_QSGN01000018.1"/>
</dbReference>
<evidence type="ECO:0000313" key="4">
    <source>
        <dbReference type="EMBL" id="RHB28918.1"/>
    </source>
</evidence>
<gene>
    <name evidence="4" type="ORF">DW889_08675</name>
</gene>
<organism evidence="4 5">
    <name type="scientific">Bacteroides stercoris</name>
    <dbReference type="NCBI Taxonomy" id="46506"/>
    <lineage>
        <taxon>Bacteria</taxon>
        <taxon>Pseudomonadati</taxon>
        <taxon>Bacteroidota</taxon>
        <taxon>Bacteroidia</taxon>
        <taxon>Bacteroidales</taxon>
        <taxon>Bacteroidaceae</taxon>
        <taxon>Bacteroides</taxon>
    </lineage>
</organism>
<name>A0A413V5Q5_BACSE</name>
<keyword evidence="4" id="KW-0808">Transferase</keyword>
<comment type="caution">
    <text evidence="4">The sequence shown here is derived from an EMBL/GenBank/DDBJ whole genome shotgun (WGS) entry which is preliminary data.</text>
</comment>
<evidence type="ECO:0000313" key="5">
    <source>
        <dbReference type="Proteomes" id="UP000283482"/>
    </source>
</evidence>
<feature type="chain" id="PRO_5018982870" evidence="3">
    <location>
        <begin position="22"/>
        <end position="171"/>
    </location>
</feature>
<reference evidence="4 5" key="1">
    <citation type="submission" date="2018-08" db="EMBL/GenBank/DDBJ databases">
        <title>A genome reference for cultivated species of the human gut microbiota.</title>
        <authorList>
            <person name="Zou Y."/>
            <person name="Xue W."/>
            <person name="Luo G."/>
        </authorList>
    </citation>
    <scope>NUCLEOTIDE SEQUENCE [LARGE SCALE GENOMIC DNA]</scope>
    <source>
        <strain evidence="4 5">AM40-34</strain>
    </source>
</reference>